<protein>
    <submittedName>
        <fullName evidence="1">Uncharacterized protein</fullName>
    </submittedName>
</protein>
<organism evidence="1 2">
    <name type="scientific">Nepenthes gracilis</name>
    <name type="common">Slender pitcher plant</name>
    <dbReference type="NCBI Taxonomy" id="150966"/>
    <lineage>
        <taxon>Eukaryota</taxon>
        <taxon>Viridiplantae</taxon>
        <taxon>Streptophyta</taxon>
        <taxon>Embryophyta</taxon>
        <taxon>Tracheophyta</taxon>
        <taxon>Spermatophyta</taxon>
        <taxon>Magnoliopsida</taxon>
        <taxon>eudicotyledons</taxon>
        <taxon>Gunneridae</taxon>
        <taxon>Pentapetalae</taxon>
        <taxon>Caryophyllales</taxon>
        <taxon>Nepenthaceae</taxon>
        <taxon>Nepenthes</taxon>
    </lineage>
</organism>
<sequence>MLYSAAAAARRFFMLEHCSRCLFWLAHQTSDAGFGLVSIPSHQRSLWCLAIRCSRQYFLAGMMSERMSFAVITGCQLGRVLLSWCCIWLGLLQDWSAVCLCLQLSVCNAWYGNAIGCMRCYICMCLMLLQNSRNDFAPGSSTADGAEGYWWFQLCLSDDGIVDVFFFW</sequence>
<dbReference type="Proteomes" id="UP001279734">
    <property type="component" value="Unassembled WGS sequence"/>
</dbReference>
<gene>
    <name evidence="1" type="ORF">Nepgr_032281</name>
</gene>
<reference evidence="1" key="1">
    <citation type="submission" date="2023-05" db="EMBL/GenBank/DDBJ databases">
        <title>Nepenthes gracilis genome sequencing.</title>
        <authorList>
            <person name="Fukushima K."/>
        </authorList>
    </citation>
    <scope>NUCLEOTIDE SEQUENCE</scope>
    <source>
        <strain evidence="1">SING2019-196</strain>
    </source>
</reference>
<name>A0AAD3TIB0_NEPGR</name>
<evidence type="ECO:0000313" key="2">
    <source>
        <dbReference type="Proteomes" id="UP001279734"/>
    </source>
</evidence>
<dbReference type="AlphaFoldDB" id="A0AAD3TIB0"/>
<keyword evidence="2" id="KW-1185">Reference proteome</keyword>
<accession>A0AAD3TIB0</accession>
<proteinExistence type="predicted"/>
<comment type="caution">
    <text evidence="1">The sequence shown here is derived from an EMBL/GenBank/DDBJ whole genome shotgun (WGS) entry which is preliminary data.</text>
</comment>
<evidence type="ECO:0000313" key="1">
    <source>
        <dbReference type="EMBL" id="GMH30438.1"/>
    </source>
</evidence>
<dbReference type="EMBL" id="BSYO01000038">
    <property type="protein sequence ID" value="GMH30438.1"/>
    <property type="molecule type" value="Genomic_DNA"/>
</dbReference>